<feature type="chain" id="PRO_5028915649" evidence="7">
    <location>
        <begin position="20"/>
        <end position="448"/>
    </location>
</feature>
<evidence type="ECO:0000256" key="1">
    <source>
        <dbReference type="ARBA" id="ARBA00022614"/>
    </source>
</evidence>
<dbReference type="InterPro" id="IPR000372">
    <property type="entry name" value="LRRNT"/>
</dbReference>
<organism evidence="9 10">
    <name type="scientific">Trichoplusia ni</name>
    <name type="common">Cabbage looper</name>
    <dbReference type="NCBI Taxonomy" id="7111"/>
    <lineage>
        <taxon>Eukaryota</taxon>
        <taxon>Metazoa</taxon>
        <taxon>Ecdysozoa</taxon>
        <taxon>Arthropoda</taxon>
        <taxon>Hexapoda</taxon>
        <taxon>Insecta</taxon>
        <taxon>Pterygota</taxon>
        <taxon>Neoptera</taxon>
        <taxon>Endopterygota</taxon>
        <taxon>Lepidoptera</taxon>
        <taxon>Glossata</taxon>
        <taxon>Ditrysia</taxon>
        <taxon>Noctuoidea</taxon>
        <taxon>Noctuidae</taxon>
        <taxon>Plusiinae</taxon>
        <taxon>Trichoplusia</taxon>
    </lineage>
</organism>
<feature type="compositionally biased region" description="Polar residues" evidence="5">
    <location>
        <begin position="303"/>
        <end position="315"/>
    </location>
</feature>
<keyword evidence="9" id="KW-1185">Reference proteome</keyword>
<dbReference type="SMART" id="SM00369">
    <property type="entry name" value="LRR_TYP"/>
    <property type="match status" value="3"/>
</dbReference>
<evidence type="ECO:0000256" key="4">
    <source>
        <dbReference type="ARBA" id="ARBA00023180"/>
    </source>
</evidence>
<evidence type="ECO:0000313" key="9">
    <source>
        <dbReference type="Proteomes" id="UP000322000"/>
    </source>
</evidence>
<feature type="compositionally biased region" description="Polar residues" evidence="5">
    <location>
        <begin position="416"/>
        <end position="435"/>
    </location>
</feature>
<keyword evidence="3" id="KW-0677">Repeat</keyword>
<evidence type="ECO:0000256" key="5">
    <source>
        <dbReference type="SAM" id="MobiDB-lite"/>
    </source>
</evidence>
<keyword evidence="6" id="KW-0812">Transmembrane</keyword>
<keyword evidence="2 7" id="KW-0732">Signal</keyword>
<dbReference type="Gene3D" id="3.80.10.10">
    <property type="entry name" value="Ribonuclease Inhibitor"/>
    <property type="match status" value="1"/>
</dbReference>
<evidence type="ECO:0000256" key="7">
    <source>
        <dbReference type="SAM" id="SignalP"/>
    </source>
</evidence>
<evidence type="ECO:0000256" key="2">
    <source>
        <dbReference type="ARBA" id="ARBA00022729"/>
    </source>
</evidence>
<dbReference type="PANTHER" id="PTHR45712">
    <property type="entry name" value="AGAP008170-PA"/>
    <property type="match status" value="1"/>
</dbReference>
<keyword evidence="6" id="KW-1133">Transmembrane helix</keyword>
<evidence type="ECO:0000256" key="3">
    <source>
        <dbReference type="ARBA" id="ARBA00022737"/>
    </source>
</evidence>
<evidence type="ECO:0000259" key="8">
    <source>
        <dbReference type="SMART" id="SM00013"/>
    </source>
</evidence>
<evidence type="ECO:0000256" key="6">
    <source>
        <dbReference type="SAM" id="Phobius"/>
    </source>
</evidence>
<dbReference type="GeneID" id="113498427"/>
<dbReference type="SMART" id="SM00013">
    <property type="entry name" value="LRRNT"/>
    <property type="match status" value="1"/>
</dbReference>
<evidence type="ECO:0000313" key="10">
    <source>
        <dbReference type="RefSeq" id="XP_026734198.1"/>
    </source>
</evidence>
<keyword evidence="1" id="KW-0433">Leucine-rich repeat</keyword>
<dbReference type="RefSeq" id="XP_026734198.1">
    <property type="nucleotide sequence ID" value="XM_026878397.1"/>
</dbReference>
<dbReference type="InterPro" id="IPR050333">
    <property type="entry name" value="SLRP"/>
</dbReference>
<accession>A0A7E5W0Q9</accession>
<dbReference type="Proteomes" id="UP000322000">
    <property type="component" value="Chromosome 11"/>
</dbReference>
<reference evidence="10" key="1">
    <citation type="submission" date="2025-08" db="UniProtKB">
        <authorList>
            <consortium name="RefSeq"/>
        </authorList>
    </citation>
    <scope>IDENTIFICATION</scope>
</reference>
<feature type="region of interest" description="Disordered" evidence="5">
    <location>
        <begin position="416"/>
        <end position="448"/>
    </location>
</feature>
<feature type="compositionally biased region" description="Low complexity" evidence="5">
    <location>
        <begin position="333"/>
        <end position="343"/>
    </location>
</feature>
<keyword evidence="6" id="KW-0472">Membrane</keyword>
<protein>
    <submittedName>
        <fullName evidence="10">Ras guanine nucleotide exchange factor L-like</fullName>
    </submittedName>
</protein>
<feature type="transmembrane region" description="Helical" evidence="6">
    <location>
        <begin position="388"/>
        <end position="406"/>
    </location>
</feature>
<feature type="signal peptide" evidence="7">
    <location>
        <begin position="1"/>
        <end position="19"/>
    </location>
</feature>
<dbReference type="OrthoDB" id="5954366at2759"/>
<dbReference type="InParanoid" id="A0A7E5W0Q9"/>
<dbReference type="SUPFAM" id="SSF52058">
    <property type="entry name" value="L domain-like"/>
    <property type="match status" value="1"/>
</dbReference>
<name>A0A7E5W0Q9_TRINI</name>
<dbReference type="PANTHER" id="PTHR45712:SF22">
    <property type="entry name" value="INSULIN-LIKE GROWTH FACTOR-BINDING PROTEIN COMPLEX ACID LABILE SUBUNIT"/>
    <property type="match status" value="1"/>
</dbReference>
<feature type="domain" description="LRRNT" evidence="8">
    <location>
        <begin position="94"/>
        <end position="132"/>
    </location>
</feature>
<feature type="region of interest" description="Disordered" evidence="5">
    <location>
        <begin position="294"/>
        <end position="383"/>
    </location>
</feature>
<gene>
    <name evidence="10" type="primary">LOC113498427</name>
</gene>
<dbReference type="AlphaFoldDB" id="A0A7E5W0Q9"/>
<dbReference type="InterPro" id="IPR003591">
    <property type="entry name" value="Leu-rich_rpt_typical-subtyp"/>
</dbReference>
<keyword evidence="4" id="KW-0325">Glycoprotein</keyword>
<sequence length="448" mass="47899">MTLKHLFILVLALSASALAQSDDELHIPVENDNQFPPDNHAELDGNVIEGSGAGGVIEEPLDTVTDLSTPFLEDVQLTALTDSIPTVAEEEKLSCPQPCVCNIEGDTKKYIVDCSGYELTELPKPLDAKTTELNLQNNKLTEIPKEISILKNLKVLNVNNNEIMEIVRGSISELPELKILKLENNRLIEYPQDLKTSFGLTKLEELELGGNDMRTELKPDVFSNFIALRSLTLPTAPAGLANDLCSSLKKSLTTVCVGSCKTKAIECPDAPQEVDSDLLDFALPGLIAIGSAPEENVDPALNSEDSTNSKGSENVETPLETNVEGAEATTLQSSSDGGFSSRSAKVANEESKGSQPAEESDSTTKPKSENEIVGATTSEKKTGGVDKSVIGMVVAGMVLVVAGITIKKNWSSIKNRLSSTPRNANERTAVNTNGTAPEEVPLQEKSPV</sequence>
<dbReference type="InterPro" id="IPR001611">
    <property type="entry name" value="Leu-rich_rpt"/>
</dbReference>
<dbReference type="Pfam" id="PF13855">
    <property type="entry name" value="LRR_8"/>
    <property type="match status" value="1"/>
</dbReference>
<dbReference type="InterPro" id="IPR032675">
    <property type="entry name" value="LRR_dom_sf"/>
</dbReference>
<proteinExistence type="predicted"/>
<dbReference type="KEGG" id="tnl:113498427"/>